<evidence type="ECO:0000313" key="11">
    <source>
        <dbReference type="EMBL" id="OQS53388.1"/>
    </source>
</evidence>
<keyword evidence="6" id="KW-0808">Transferase</keyword>
<dbReference type="SUPFAM" id="SSF53790">
    <property type="entry name" value="Tetrapyrrole methylase"/>
    <property type="match status" value="2"/>
</dbReference>
<feature type="binding site" evidence="9">
    <location>
        <begin position="124"/>
        <end position="125"/>
    </location>
    <ligand>
        <name>S-adenosyl-L-methionine</name>
        <dbReference type="ChEBI" id="CHEBI:59789"/>
    </ligand>
</feature>
<keyword evidence="12" id="KW-1185">Reference proteome</keyword>
<organism evidence="11 12">
    <name type="scientific">Ecytonucleospora hepatopenaei</name>
    <dbReference type="NCBI Taxonomy" id="646526"/>
    <lineage>
        <taxon>Eukaryota</taxon>
        <taxon>Fungi</taxon>
        <taxon>Fungi incertae sedis</taxon>
        <taxon>Microsporidia</taxon>
        <taxon>Enterocytozoonidae</taxon>
        <taxon>Ecytonucleospora</taxon>
    </lineage>
</organism>
<evidence type="ECO:0000256" key="5">
    <source>
        <dbReference type="ARBA" id="ARBA00022603"/>
    </source>
</evidence>
<dbReference type="EMBL" id="MNPJ01000039">
    <property type="protein sequence ID" value="OQS53388.1"/>
    <property type="molecule type" value="Genomic_DNA"/>
</dbReference>
<comment type="caution">
    <text evidence="11">The sequence shown here is derived from an EMBL/GenBank/DDBJ whole genome shotgun (WGS) entry which is preliminary data.</text>
</comment>
<dbReference type="UniPathway" id="UPA00559"/>
<dbReference type="InterPro" id="IPR014776">
    <property type="entry name" value="4pyrrole_Mease_sub2"/>
</dbReference>
<dbReference type="EC" id="2.1.1.314" evidence="4"/>
<comment type="function">
    <text evidence="1">S-adenosyl-L-methionine-dependent methyltransferase that catalyzes four methylations of the modified target histidine residue in translation elongation factor 2 (EF-2), to form an intermediate called diphthine methyl ester. The four successive methylation reactions represent the second step of diphthamide biosynthesis.</text>
</comment>
<evidence type="ECO:0000313" key="12">
    <source>
        <dbReference type="Proteomes" id="UP000192758"/>
    </source>
</evidence>
<accession>A0A1W0E2C7</accession>
<evidence type="ECO:0000256" key="4">
    <source>
        <dbReference type="ARBA" id="ARBA00011927"/>
    </source>
</evidence>
<reference evidence="11 12" key="1">
    <citation type="journal article" date="2017" name="Environ. Microbiol.">
        <title>Decay of the glycolytic pathway and adaptation to intranuclear parasitism within Enterocytozoonidae microsporidia.</title>
        <authorList>
            <person name="Wiredu Boakye D."/>
            <person name="Jaroenlak P."/>
            <person name="Prachumwat A."/>
            <person name="Williams T.A."/>
            <person name="Bateman K.S."/>
            <person name="Itsathitphaisarn O."/>
            <person name="Sritunyalucksana K."/>
            <person name="Paszkiewicz K.H."/>
            <person name="Moore K.A."/>
            <person name="Stentiford G.D."/>
            <person name="Williams B.A."/>
        </authorList>
    </citation>
    <scope>NUCLEOTIDE SEQUENCE [LARGE SCALE GENOMIC DNA]</scope>
    <source>
        <strain evidence="11 12">TH1</strain>
    </source>
</reference>
<dbReference type="PIRSF" id="PIRSF036432">
    <property type="entry name" value="Diphthine_synth"/>
    <property type="match status" value="1"/>
</dbReference>
<dbReference type="NCBIfam" id="TIGR00522">
    <property type="entry name" value="dph5"/>
    <property type="match status" value="1"/>
</dbReference>
<comment type="similarity">
    <text evidence="3">Belongs to the diphthine synthase family.</text>
</comment>
<evidence type="ECO:0000256" key="6">
    <source>
        <dbReference type="ARBA" id="ARBA00022679"/>
    </source>
</evidence>
<feature type="domain" description="Tetrapyrrole methylase" evidence="10">
    <location>
        <begin position="1"/>
        <end position="147"/>
    </location>
</feature>
<evidence type="ECO:0000256" key="2">
    <source>
        <dbReference type="ARBA" id="ARBA00005156"/>
    </source>
</evidence>
<name>A0A1W0E2C7_9MICR</name>
<sequence length="321" mass="37273">MLYIIGTGLNDYKDISLRTLEVLLTCDEIYYECYTCIQNKEFNEIEKYINNILNNNTSNNTNKCNFKLANRQLVEDECEIVQIAKNKRVAFLVAGTPFFATTHVDLLLRAKEEGVEYKVIHNVSISNVMGCYGLYSYNFGRTVSICLYENENINEYIENNICNSNLNNNINNNIYNNNINNNIYNSNLNNSNITNNICNSNLNINTDNLPLSFYDNIYNNYINNLHTLCLLDIKTDREYFMDANRAIAQILLAEEVRQYGMVDYDTKLLVVCRFATDTERTYYDSVRNLLRKEYGKPLHSLIILGKGTSVIEKEFIEKIFE</sequence>
<comment type="pathway">
    <text evidence="2">Protein modification; peptidyl-diphthamide biosynthesis.</text>
</comment>
<dbReference type="InterPro" id="IPR014777">
    <property type="entry name" value="4pyrrole_Mease_sub1"/>
</dbReference>
<evidence type="ECO:0000259" key="10">
    <source>
        <dbReference type="Pfam" id="PF00590"/>
    </source>
</evidence>
<dbReference type="Gene3D" id="3.30.950.10">
    <property type="entry name" value="Methyltransferase, Cobalt-precorrin-4 Transmethylase, Domain 2"/>
    <property type="match status" value="2"/>
</dbReference>
<dbReference type="InterPro" id="IPR004551">
    <property type="entry name" value="Dphthn_synthase"/>
</dbReference>
<keyword evidence="7 9" id="KW-0949">S-adenosyl-L-methionine</keyword>
<dbReference type="VEuPathDB" id="MicrosporidiaDB:EHP00_1282"/>
<dbReference type="InterPro" id="IPR000878">
    <property type="entry name" value="4pyrrol_Mease"/>
</dbReference>
<proteinExistence type="inferred from homology"/>
<dbReference type="STRING" id="646526.A0A1W0E2C7"/>
<protein>
    <recommendedName>
        <fullName evidence="4">diphthine methyl ester synthase</fullName>
        <ecNumber evidence="4">2.1.1.314</ecNumber>
    </recommendedName>
</protein>
<dbReference type="GO" id="GO:0032259">
    <property type="term" value="P:methylation"/>
    <property type="evidence" value="ECO:0007669"/>
    <property type="project" value="UniProtKB-KW"/>
</dbReference>
<dbReference type="OrthoDB" id="2516at2759"/>
<dbReference type="GO" id="GO:0141133">
    <property type="term" value="F:diphthine methyl ester synthase activity"/>
    <property type="evidence" value="ECO:0007669"/>
    <property type="project" value="UniProtKB-EC"/>
</dbReference>
<feature type="binding site" evidence="9">
    <location>
        <position position="9"/>
    </location>
    <ligand>
        <name>S-adenosyl-L-methionine</name>
        <dbReference type="ChEBI" id="CHEBI:59789"/>
    </ligand>
</feature>
<dbReference type="Proteomes" id="UP000192758">
    <property type="component" value="Unassembled WGS sequence"/>
</dbReference>
<evidence type="ECO:0000256" key="8">
    <source>
        <dbReference type="ARBA" id="ARBA00048752"/>
    </source>
</evidence>
<comment type="catalytic activity">
    <reaction evidence="8">
        <text>2-[(3S)-amino-3-carboxypropyl]-L-histidyl-[translation elongation factor 2] + 4 S-adenosyl-L-methionine = diphthine methyl ester-[translation elongation factor 2] + 4 S-adenosyl-L-homocysteine + 3 H(+)</text>
        <dbReference type="Rhea" id="RHEA:42652"/>
        <dbReference type="Rhea" id="RHEA-COMP:9749"/>
        <dbReference type="Rhea" id="RHEA-COMP:10173"/>
        <dbReference type="ChEBI" id="CHEBI:15378"/>
        <dbReference type="ChEBI" id="CHEBI:57856"/>
        <dbReference type="ChEBI" id="CHEBI:59789"/>
        <dbReference type="ChEBI" id="CHEBI:73995"/>
        <dbReference type="ChEBI" id="CHEBI:79005"/>
        <dbReference type="EC" id="2.1.1.314"/>
    </reaction>
</comment>
<gene>
    <name evidence="11" type="primary">dph5</name>
    <name evidence="11" type="ORF">EHP00_1282</name>
</gene>
<dbReference type="InterPro" id="IPR035996">
    <property type="entry name" value="4pyrrol_Methylase_sf"/>
</dbReference>
<evidence type="ECO:0000256" key="3">
    <source>
        <dbReference type="ARBA" id="ARBA00006729"/>
    </source>
</evidence>
<dbReference type="Pfam" id="PF00590">
    <property type="entry name" value="TP_methylase"/>
    <property type="match status" value="1"/>
</dbReference>
<dbReference type="CDD" id="cd11647">
    <property type="entry name" value="DHP5_DphB"/>
    <property type="match status" value="1"/>
</dbReference>
<dbReference type="GO" id="GO:0017183">
    <property type="term" value="P:protein histidyl modification to diphthamide"/>
    <property type="evidence" value="ECO:0007669"/>
    <property type="project" value="UniProtKB-UniPathway"/>
</dbReference>
<dbReference type="PANTHER" id="PTHR10882">
    <property type="entry name" value="DIPHTHINE SYNTHASE"/>
    <property type="match status" value="1"/>
</dbReference>
<dbReference type="AlphaFoldDB" id="A0A1W0E2C7"/>
<keyword evidence="5" id="KW-0489">Methyltransferase</keyword>
<evidence type="ECO:0000256" key="9">
    <source>
        <dbReference type="PIRSR" id="PIRSR036432-1"/>
    </source>
</evidence>
<evidence type="ECO:0000256" key="1">
    <source>
        <dbReference type="ARBA" id="ARBA00004006"/>
    </source>
</evidence>
<dbReference type="PANTHER" id="PTHR10882:SF0">
    <property type="entry name" value="DIPHTHINE METHYL ESTER SYNTHASE"/>
    <property type="match status" value="1"/>
</dbReference>
<dbReference type="Gene3D" id="3.40.1010.10">
    <property type="entry name" value="Cobalt-precorrin-4 Transmethylase, Domain 1"/>
    <property type="match status" value="1"/>
</dbReference>
<evidence type="ECO:0000256" key="7">
    <source>
        <dbReference type="ARBA" id="ARBA00022691"/>
    </source>
</evidence>